<protein>
    <submittedName>
        <fullName evidence="1">PRA1 family protein</fullName>
    </submittedName>
</protein>
<comment type="caution">
    <text evidence="1">The sequence shown here is derived from an EMBL/GenBank/DDBJ whole genome shotgun (WGS) entry which is preliminary data.</text>
</comment>
<accession>A0ACC1Y8R9</accession>
<reference evidence="1 2" key="1">
    <citation type="journal article" date="2023" name="Science">
        <title>Complex scaffold remodeling in plant triterpene biosynthesis.</title>
        <authorList>
            <person name="De La Pena R."/>
            <person name="Hodgson H."/>
            <person name="Liu J.C."/>
            <person name="Stephenson M.J."/>
            <person name="Martin A.C."/>
            <person name="Owen C."/>
            <person name="Harkess A."/>
            <person name="Leebens-Mack J."/>
            <person name="Jimenez L.E."/>
            <person name="Osbourn A."/>
            <person name="Sattely E.S."/>
        </authorList>
    </citation>
    <scope>NUCLEOTIDE SEQUENCE [LARGE SCALE GENOMIC DNA]</scope>
    <source>
        <strain evidence="2">cv. JPN11</strain>
        <tissue evidence="1">Leaf</tissue>
    </source>
</reference>
<organism evidence="1 2">
    <name type="scientific">Melia azedarach</name>
    <name type="common">Chinaberry tree</name>
    <dbReference type="NCBI Taxonomy" id="155640"/>
    <lineage>
        <taxon>Eukaryota</taxon>
        <taxon>Viridiplantae</taxon>
        <taxon>Streptophyta</taxon>
        <taxon>Embryophyta</taxon>
        <taxon>Tracheophyta</taxon>
        <taxon>Spermatophyta</taxon>
        <taxon>Magnoliopsida</taxon>
        <taxon>eudicotyledons</taxon>
        <taxon>Gunneridae</taxon>
        <taxon>Pentapetalae</taxon>
        <taxon>rosids</taxon>
        <taxon>malvids</taxon>
        <taxon>Sapindales</taxon>
        <taxon>Meliaceae</taxon>
        <taxon>Melia</taxon>
    </lineage>
</organism>
<name>A0ACC1Y8R9_MELAZ</name>
<proteinExistence type="predicted"/>
<dbReference type="EMBL" id="CM051397">
    <property type="protein sequence ID" value="KAJ4719682.1"/>
    <property type="molecule type" value="Genomic_DNA"/>
</dbReference>
<evidence type="ECO:0000313" key="2">
    <source>
        <dbReference type="Proteomes" id="UP001164539"/>
    </source>
</evidence>
<dbReference type="Proteomes" id="UP001164539">
    <property type="component" value="Chromosome 4"/>
</dbReference>
<gene>
    <name evidence="1" type="ORF">OWV82_007621</name>
</gene>
<keyword evidence="2" id="KW-1185">Reference proteome</keyword>
<sequence>MSLKPPTGYGTTAATSTTAKTTAPVAVSFFSRAESLTATRRPWGEFFNTSSLSLPLNYNDALSRIRRNANYFRVNYVMVTLFVLFVSLLWHPVSMIVFIIVFIAWLFFYFARDDPVVLFNQTLDDRLSFGLFDFGHHTRSGVDGCGVKCVGWFDSCGGFSRCACEF</sequence>
<evidence type="ECO:0000313" key="1">
    <source>
        <dbReference type="EMBL" id="KAJ4719682.1"/>
    </source>
</evidence>